<evidence type="ECO:0000313" key="6">
    <source>
        <dbReference type="EMBL" id="ABG33227.1"/>
    </source>
</evidence>
<keyword evidence="7" id="KW-1185">Reference proteome</keyword>
<dbReference type="Proteomes" id="UP000007029">
    <property type="component" value="Chromosome"/>
</dbReference>
<dbReference type="InterPro" id="IPR000847">
    <property type="entry name" value="LysR_HTH_N"/>
</dbReference>
<dbReference type="EMBL" id="CP000362">
    <property type="protein sequence ID" value="ABG33227.1"/>
    <property type="molecule type" value="Genomic_DNA"/>
</dbReference>
<evidence type="ECO:0000256" key="4">
    <source>
        <dbReference type="ARBA" id="ARBA00023163"/>
    </source>
</evidence>
<dbReference type="GO" id="GO:0003700">
    <property type="term" value="F:DNA-binding transcription factor activity"/>
    <property type="evidence" value="ECO:0007669"/>
    <property type="project" value="InterPro"/>
</dbReference>
<dbReference type="PRINTS" id="PR00039">
    <property type="entry name" value="HTHLYSR"/>
</dbReference>
<dbReference type="STRING" id="375451.RD1_3759"/>
<evidence type="ECO:0000313" key="7">
    <source>
        <dbReference type="Proteomes" id="UP000007029"/>
    </source>
</evidence>
<evidence type="ECO:0000259" key="5">
    <source>
        <dbReference type="PROSITE" id="PS50931"/>
    </source>
</evidence>
<keyword evidence="2" id="KW-0805">Transcription regulation</keyword>
<dbReference type="RefSeq" id="WP_011569838.1">
    <property type="nucleotide sequence ID" value="NC_008209.1"/>
</dbReference>
<dbReference type="eggNOG" id="COG0583">
    <property type="taxonomic scope" value="Bacteria"/>
</dbReference>
<reference evidence="6 7" key="1">
    <citation type="journal article" date="2007" name="J. Bacteriol.">
        <title>The complete genome sequence of Roseobacter denitrificans reveals a mixotrophic rather than photosynthetic metabolism.</title>
        <authorList>
            <person name="Swingley W.D."/>
            <person name="Sadekar S."/>
            <person name="Mastrian S.D."/>
            <person name="Matthies H.J."/>
            <person name="Hao J."/>
            <person name="Ramos H."/>
            <person name="Acharya C.R."/>
            <person name="Conrad A.L."/>
            <person name="Taylor H.L."/>
            <person name="Dejesa L.C."/>
            <person name="Shah M.K."/>
            <person name="O'huallachain M.E."/>
            <person name="Lince M.T."/>
            <person name="Blankenship R.E."/>
            <person name="Beatty J.T."/>
            <person name="Touchman J.W."/>
        </authorList>
    </citation>
    <scope>NUCLEOTIDE SEQUENCE [LARGE SCALE GENOMIC DNA]</scope>
    <source>
        <strain evidence="7">ATCC 33942 / OCh 114</strain>
    </source>
</reference>
<dbReference type="KEGG" id="rde:RD1_3759"/>
<organism evidence="6 7">
    <name type="scientific">Roseobacter denitrificans (strain ATCC 33942 / OCh 114)</name>
    <name type="common">Erythrobacter sp. (strain OCh 114)</name>
    <name type="synonym">Roseobacter denitrificans</name>
    <dbReference type="NCBI Taxonomy" id="375451"/>
    <lineage>
        <taxon>Bacteria</taxon>
        <taxon>Pseudomonadati</taxon>
        <taxon>Pseudomonadota</taxon>
        <taxon>Alphaproteobacteria</taxon>
        <taxon>Rhodobacterales</taxon>
        <taxon>Roseobacteraceae</taxon>
        <taxon>Roseobacter</taxon>
    </lineage>
</organism>
<dbReference type="HOGENOM" id="CLU_039613_35_0_5"/>
<dbReference type="Pfam" id="PF03466">
    <property type="entry name" value="LysR_substrate"/>
    <property type="match status" value="1"/>
</dbReference>
<feature type="domain" description="HTH lysR-type" evidence="5">
    <location>
        <begin position="5"/>
        <end position="62"/>
    </location>
</feature>
<dbReference type="InterPro" id="IPR036390">
    <property type="entry name" value="WH_DNA-bd_sf"/>
</dbReference>
<dbReference type="InterPro" id="IPR005119">
    <property type="entry name" value="LysR_subst-bd"/>
</dbReference>
<dbReference type="PANTHER" id="PTHR30126">
    <property type="entry name" value="HTH-TYPE TRANSCRIPTIONAL REGULATOR"/>
    <property type="match status" value="1"/>
</dbReference>
<protein>
    <submittedName>
        <fullName evidence="6">Transcriptional regulator, LysR family</fullName>
    </submittedName>
</protein>
<keyword evidence="4" id="KW-0804">Transcription</keyword>
<evidence type="ECO:0000256" key="1">
    <source>
        <dbReference type="ARBA" id="ARBA00009437"/>
    </source>
</evidence>
<evidence type="ECO:0000256" key="3">
    <source>
        <dbReference type="ARBA" id="ARBA00023125"/>
    </source>
</evidence>
<dbReference type="FunFam" id="1.10.10.10:FF:000001">
    <property type="entry name" value="LysR family transcriptional regulator"/>
    <property type="match status" value="1"/>
</dbReference>
<dbReference type="OrthoDB" id="9803030at2"/>
<dbReference type="SUPFAM" id="SSF53850">
    <property type="entry name" value="Periplasmic binding protein-like II"/>
    <property type="match status" value="1"/>
</dbReference>
<dbReference type="PANTHER" id="PTHR30126:SF91">
    <property type="entry name" value="LYSR FAMILY TRANSCRIPTIONAL REGULATOR"/>
    <property type="match status" value="1"/>
</dbReference>
<dbReference type="PROSITE" id="PS50931">
    <property type="entry name" value="HTH_LYSR"/>
    <property type="match status" value="1"/>
</dbReference>
<gene>
    <name evidence="6" type="ordered locus">RD1_3759</name>
</gene>
<proteinExistence type="inferred from homology"/>
<dbReference type="GO" id="GO:0000976">
    <property type="term" value="F:transcription cis-regulatory region binding"/>
    <property type="evidence" value="ECO:0007669"/>
    <property type="project" value="TreeGrafter"/>
</dbReference>
<accession>Q161W6</accession>
<keyword evidence="3" id="KW-0238">DNA-binding</keyword>
<dbReference type="Gene3D" id="1.10.10.10">
    <property type="entry name" value="Winged helix-like DNA-binding domain superfamily/Winged helix DNA-binding domain"/>
    <property type="match status" value="1"/>
</dbReference>
<dbReference type="AlphaFoldDB" id="Q161W6"/>
<sequence>MLDNVTLDQLRMLVAIDETGSFTAAAARVQRAQSAVSHAIRTLEADLDVVLFDRTGRKPVRTPAGDAIIAEARTILSRVDHLKARARGISAGMESEICLATSVIAPREGVLDLLDAFRAEFPTIGLRLFVEEIGGVPQLLMDGRADLGLLGKPSLAGAVFEPLEATAVGTSDVVAVARPDHPLAMMDRPLTEVDLTDHRQLVPTSRALPRYLNRMVNDIWEIAELDMRHEMLRRGMGWGTVPTYLVERDLASGRLVTLDISARPDEVMRVPLFAAHKKDAAIGPATRWLIEKMGEVFG</sequence>
<evidence type="ECO:0000256" key="2">
    <source>
        <dbReference type="ARBA" id="ARBA00023015"/>
    </source>
</evidence>
<dbReference type="Pfam" id="PF00126">
    <property type="entry name" value="HTH_1"/>
    <property type="match status" value="1"/>
</dbReference>
<name>Q161W6_ROSDO</name>
<comment type="similarity">
    <text evidence="1">Belongs to the LysR transcriptional regulatory family.</text>
</comment>
<dbReference type="InterPro" id="IPR036388">
    <property type="entry name" value="WH-like_DNA-bd_sf"/>
</dbReference>
<dbReference type="SUPFAM" id="SSF46785">
    <property type="entry name" value="Winged helix' DNA-binding domain"/>
    <property type="match status" value="1"/>
</dbReference>
<dbReference type="Gene3D" id="3.40.190.290">
    <property type="match status" value="1"/>
</dbReference>